<organism evidence="1 2">
    <name type="scientific">Dermacentor silvarum</name>
    <name type="common">Tick</name>
    <dbReference type="NCBI Taxonomy" id="543639"/>
    <lineage>
        <taxon>Eukaryota</taxon>
        <taxon>Metazoa</taxon>
        <taxon>Ecdysozoa</taxon>
        <taxon>Arthropoda</taxon>
        <taxon>Chelicerata</taxon>
        <taxon>Arachnida</taxon>
        <taxon>Acari</taxon>
        <taxon>Parasitiformes</taxon>
        <taxon>Ixodida</taxon>
        <taxon>Ixodoidea</taxon>
        <taxon>Ixodidae</taxon>
        <taxon>Rhipicephalinae</taxon>
        <taxon>Dermacentor</taxon>
    </lineage>
</organism>
<dbReference type="Proteomes" id="UP000821865">
    <property type="component" value="Chromosome 5"/>
</dbReference>
<comment type="caution">
    <text evidence="1">The sequence shown here is derived from an EMBL/GenBank/DDBJ whole genome shotgun (WGS) entry which is preliminary data.</text>
</comment>
<evidence type="ECO:0000313" key="2">
    <source>
        <dbReference type="Proteomes" id="UP000821865"/>
    </source>
</evidence>
<evidence type="ECO:0000313" key="1">
    <source>
        <dbReference type="EMBL" id="KAH7948912.1"/>
    </source>
</evidence>
<sequence>MSGPRKQYSAAFKRNVILAAEDIGNSAAGRQFGVTERSIRGWRRQKGALFACSGTRRSFRGPKNGTFPEIELALTESVQEQRAVHLAVSGELMQTKARELAREKGLTSSAFKASKHWIYRYILGPMGTCQTAPAP</sequence>
<accession>A0ACB8CPF6</accession>
<name>A0ACB8CPF6_DERSI</name>
<keyword evidence="2" id="KW-1185">Reference proteome</keyword>
<protein>
    <submittedName>
        <fullName evidence="1">Uncharacterized protein</fullName>
    </submittedName>
</protein>
<gene>
    <name evidence="1" type="ORF">HPB49_003401</name>
</gene>
<reference evidence="1" key="1">
    <citation type="submission" date="2020-05" db="EMBL/GenBank/DDBJ databases">
        <title>Large-scale comparative analyses of tick genomes elucidate their genetic diversity and vector capacities.</title>
        <authorList>
            <person name="Jia N."/>
            <person name="Wang J."/>
            <person name="Shi W."/>
            <person name="Du L."/>
            <person name="Sun Y."/>
            <person name="Zhan W."/>
            <person name="Jiang J."/>
            <person name="Wang Q."/>
            <person name="Zhang B."/>
            <person name="Ji P."/>
            <person name="Sakyi L.B."/>
            <person name="Cui X."/>
            <person name="Yuan T."/>
            <person name="Jiang B."/>
            <person name="Yang W."/>
            <person name="Lam T.T.-Y."/>
            <person name="Chang Q."/>
            <person name="Ding S."/>
            <person name="Wang X."/>
            <person name="Zhu J."/>
            <person name="Ruan X."/>
            <person name="Zhao L."/>
            <person name="Wei J."/>
            <person name="Que T."/>
            <person name="Du C."/>
            <person name="Cheng J."/>
            <person name="Dai P."/>
            <person name="Han X."/>
            <person name="Huang E."/>
            <person name="Gao Y."/>
            <person name="Liu J."/>
            <person name="Shao H."/>
            <person name="Ye R."/>
            <person name="Li L."/>
            <person name="Wei W."/>
            <person name="Wang X."/>
            <person name="Wang C."/>
            <person name="Yang T."/>
            <person name="Huo Q."/>
            <person name="Li W."/>
            <person name="Guo W."/>
            <person name="Chen H."/>
            <person name="Zhou L."/>
            <person name="Ni X."/>
            <person name="Tian J."/>
            <person name="Zhou Y."/>
            <person name="Sheng Y."/>
            <person name="Liu T."/>
            <person name="Pan Y."/>
            <person name="Xia L."/>
            <person name="Li J."/>
            <person name="Zhao F."/>
            <person name="Cao W."/>
        </authorList>
    </citation>
    <scope>NUCLEOTIDE SEQUENCE</scope>
    <source>
        <strain evidence="1">Dsil-2018</strain>
    </source>
</reference>
<proteinExistence type="predicted"/>
<dbReference type="EMBL" id="CM023474">
    <property type="protein sequence ID" value="KAH7948912.1"/>
    <property type="molecule type" value="Genomic_DNA"/>
</dbReference>